<proteinExistence type="predicted"/>
<dbReference type="InterPro" id="IPR036397">
    <property type="entry name" value="RNaseH_sf"/>
</dbReference>
<feature type="domain" description="RNase H type-1" evidence="1">
    <location>
        <begin position="1"/>
        <end position="91"/>
    </location>
</feature>
<sequence>MAEVVAIRQALKYIVERQLRQAKIISYSRSAPMSLASVHERRVIINEIKDNIREYLGDIWIRAFGQLIWIRAHRGFEGNERADQLAKMASTKDHVDFSFCPFRIQIKNVARKEILEAWQQRFSGSSDASRTYSLLSKADYKRIYGDFFLNQVFMGHGVFPCYQACLFGKDPQCPCRSADGSIFHVFFECQKLTHLRQSWPRNWQGKELKDLLKIEFF</sequence>
<dbReference type="OrthoDB" id="6515318at2759"/>
<comment type="caution">
    <text evidence="2">The sequence shown here is derived from an EMBL/GenBank/DDBJ whole genome shotgun (WGS) entry which is preliminary data.</text>
</comment>
<evidence type="ECO:0000313" key="2">
    <source>
        <dbReference type="EMBL" id="GBN50906.1"/>
    </source>
</evidence>
<dbReference type="InterPro" id="IPR002156">
    <property type="entry name" value="RNaseH_domain"/>
</dbReference>
<gene>
    <name evidence="2" type="ORF">AVEN_149586_1</name>
</gene>
<evidence type="ECO:0000259" key="1">
    <source>
        <dbReference type="PROSITE" id="PS50879"/>
    </source>
</evidence>
<dbReference type="AlphaFoldDB" id="A0A4Y2PLD6"/>
<reference evidence="2 3" key="1">
    <citation type="journal article" date="2019" name="Sci. Rep.">
        <title>Orb-weaving spider Araneus ventricosus genome elucidates the spidroin gene catalogue.</title>
        <authorList>
            <person name="Kono N."/>
            <person name="Nakamura H."/>
            <person name="Ohtoshi R."/>
            <person name="Moran D.A.P."/>
            <person name="Shinohara A."/>
            <person name="Yoshida Y."/>
            <person name="Fujiwara M."/>
            <person name="Mori M."/>
            <person name="Tomita M."/>
            <person name="Arakawa K."/>
        </authorList>
    </citation>
    <scope>NUCLEOTIDE SEQUENCE [LARGE SCALE GENOMIC DNA]</scope>
</reference>
<accession>A0A4Y2PLD6</accession>
<dbReference type="Gene3D" id="3.30.420.10">
    <property type="entry name" value="Ribonuclease H-like superfamily/Ribonuclease H"/>
    <property type="match status" value="1"/>
</dbReference>
<dbReference type="Pfam" id="PF00075">
    <property type="entry name" value="RNase_H"/>
    <property type="match status" value="1"/>
</dbReference>
<dbReference type="SUPFAM" id="SSF53098">
    <property type="entry name" value="Ribonuclease H-like"/>
    <property type="match status" value="1"/>
</dbReference>
<organism evidence="2 3">
    <name type="scientific">Araneus ventricosus</name>
    <name type="common">Orbweaver spider</name>
    <name type="synonym">Epeira ventricosa</name>
    <dbReference type="NCBI Taxonomy" id="182803"/>
    <lineage>
        <taxon>Eukaryota</taxon>
        <taxon>Metazoa</taxon>
        <taxon>Ecdysozoa</taxon>
        <taxon>Arthropoda</taxon>
        <taxon>Chelicerata</taxon>
        <taxon>Arachnida</taxon>
        <taxon>Araneae</taxon>
        <taxon>Araneomorphae</taxon>
        <taxon>Entelegynae</taxon>
        <taxon>Araneoidea</taxon>
        <taxon>Araneidae</taxon>
        <taxon>Araneus</taxon>
    </lineage>
</organism>
<dbReference type="Proteomes" id="UP000499080">
    <property type="component" value="Unassembled WGS sequence"/>
</dbReference>
<dbReference type="GO" id="GO:0003676">
    <property type="term" value="F:nucleic acid binding"/>
    <property type="evidence" value="ECO:0007669"/>
    <property type="project" value="InterPro"/>
</dbReference>
<dbReference type="PROSITE" id="PS50879">
    <property type="entry name" value="RNASE_H_1"/>
    <property type="match status" value="1"/>
</dbReference>
<protein>
    <recommendedName>
        <fullName evidence="1">RNase H type-1 domain-containing protein</fullName>
    </recommendedName>
</protein>
<dbReference type="EMBL" id="BGPR01133253">
    <property type="protein sequence ID" value="GBN50906.1"/>
    <property type="molecule type" value="Genomic_DNA"/>
</dbReference>
<keyword evidence="3" id="KW-1185">Reference proteome</keyword>
<name>A0A4Y2PLD6_ARAVE</name>
<dbReference type="GO" id="GO:0004523">
    <property type="term" value="F:RNA-DNA hybrid ribonuclease activity"/>
    <property type="evidence" value="ECO:0007669"/>
    <property type="project" value="InterPro"/>
</dbReference>
<evidence type="ECO:0000313" key="3">
    <source>
        <dbReference type="Proteomes" id="UP000499080"/>
    </source>
</evidence>
<dbReference type="InterPro" id="IPR012337">
    <property type="entry name" value="RNaseH-like_sf"/>
</dbReference>